<feature type="domain" description="DUS-like FMN-binding" evidence="13">
    <location>
        <begin position="15"/>
        <end position="314"/>
    </location>
</feature>
<dbReference type="PANTHER" id="PTHR11082:SF25">
    <property type="entry name" value="DUS-LIKE FMN-BINDING DOMAIN-CONTAINING PROTEIN"/>
    <property type="match status" value="1"/>
</dbReference>
<evidence type="ECO:0000256" key="2">
    <source>
        <dbReference type="ARBA" id="ARBA00002790"/>
    </source>
</evidence>
<evidence type="ECO:0000256" key="1">
    <source>
        <dbReference type="ARBA" id="ARBA00001917"/>
    </source>
</evidence>
<reference evidence="14 15" key="1">
    <citation type="submission" date="2021-03" db="EMBL/GenBank/DDBJ databases">
        <title>Genomic Encyclopedia of Type Strains, Phase IV (KMG-IV): sequencing the most valuable type-strain genomes for metagenomic binning, comparative biology and taxonomic classification.</title>
        <authorList>
            <person name="Goeker M."/>
        </authorList>
    </citation>
    <scope>NUCLEOTIDE SEQUENCE [LARGE SCALE GENOMIC DNA]</scope>
    <source>
        <strain evidence="14 15">DSM 101953</strain>
    </source>
</reference>
<evidence type="ECO:0000256" key="3">
    <source>
        <dbReference type="ARBA" id="ARBA00022555"/>
    </source>
</evidence>
<evidence type="ECO:0000256" key="8">
    <source>
        <dbReference type="ARBA" id="ARBA00022884"/>
    </source>
</evidence>
<dbReference type="PROSITE" id="PS01136">
    <property type="entry name" value="UPF0034"/>
    <property type="match status" value="1"/>
</dbReference>
<comment type="function">
    <text evidence="2 12">Catalyzes the synthesis of 5,6-dihydrouridine (D), a modified base found in the D-loop of most tRNAs, via the reduction of the C5-C6 double bond in target uridines.</text>
</comment>
<dbReference type="CDD" id="cd02801">
    <property type="entry name" value="DUS_like_FMN"/>
    <property type="match status" value="1"/>
</dbReference>
<keyword evidence="4 12" id="KW-0285">Flavoprotein</keyword>
<dbReference type="InterPro" id="IPR001269">
    <property type="entry name" value="DUS_fam"/>
</dbReference>
<evidence type="ECO:0000256" key="9">
    <source>
        <dbReference type="ARBA" id="ARBA00023002"/>
    </source>
</evidence>
<dbReference type="InterPro" id="IPR013785">
    <property type="entry name" value="Aldolase_TIM"/>
</dbReference>
<dbReference type="Proteomes" id="UP000773462">
    <property type="component" value="Unassembled WGS sequence"/>
</dbReference>
<evidence type="ECO:0000259" key="13">
    <source>
        <dbReference type="Pfam" id="PF01207"/>
    </source>
</evidence>
<dbReference type="RefSeq" id="WP_209875432.1">
    <property type="nucleotide sequence ID" value="NZ_JAGGLV010000011.1"/>
</dbReference>
<comment type="cofactor">
    <cofactor evidence="1 12">
        <name>FMN</name>
        <dbReference type="ChEBI" id="CHEBI:58210"/>
    </cofactor>
</comment>
<dbReference type="Gene3D" id="3.20.20.70">
    <property type="entry name" value="Aldolase class I"/>
    <property type="match status" value="1"/>
</dbReference>
<dbReference type="EMBL" id="JAGGLV010000011">
    <property type="protein sequence ID" value="MBP2113414.1"/>
    <property type="molecule type" value="Genomic_DNA"/>
</dbReference>
<evidence type="ECO:0000256" key="10">
    <source>
        <dbReference type="ARBA" id="ARBA00048205"/>
    </source>
</evidence>
<sequence length="334" mass="37743">MINNFWRELPRPFFILAPMEDVTDVVFRHVVSAAGRPDVFFTEFVNTESYAHPEGKQAVRGRLTFTEDEQPMVAHIWGDKPEYFRKMSISMAEEGFKGIDLNMGCPVANVAENGKGSGLICRPETAAEIIQAAKAGGLPVSVKTRLGFSSVDEWRGWLTHILQQDIVNLSIHLRTREEMSKVPAHWELIPEIKKLRDEIAPDTLLTINGDIADRETGLKLAAEYGVDGIMIGRGIFHNPYAFEQEPREHSSKELLDLLRLHLDLHDRYSALEPRSFKPLPRFFKIYVRGFRGASELRNHLMNTKSTREVRALLDEFAGKEQDGAEELGDSGEGV</sequence>
<keyword evidence="8" id="KW-0694">RNA-binding</keyword>
<keyword evidence="7" id="KW-0521">NADP</keyword>
<keyword evidence="5 12" id="KW-0288">FMN</keyword>
<comment type="catalytic activity">
    <reaction evidence="10">
        <text>a 5,6-dihydrouridine in tRNA + NADP(+) = a uridine in tRNA + NADPH + H(+)</text>
        <dbReference type="Rhea" id="RHEA:23624"/>
        <dbReference type="Rhea" id="RHEA-COMP:13339"/>
        <dbReference type="Rhea" id="RHEA-COMP:13887"/>
        <dbReference type="ChEBI" id="CHEBI:15378"/>
        <dbReference type="ChEBI" id="CHEBI:57783"/>
        <dbReference type="ChEBI" id="CHEBI:58349"/>
        <dbReference type="ChEBI" id="CHEBI:65315"/>
        <dbReference type="ChEBI" id="CHEBI:74443"/>
    </reaction>
</comment>
<evidence type="ECO:0000256" key="4">
    <source>
        <dbReference type="ARBA" id="ARBA00022630"/>
    </source>
</evidence>
<comment type="catalytic activity">
    <reaction evidence="11">
        <text>a 5,6-dihydrouridine in tRNA + NAD(+) = a uridine in tRNA + NADH + H(+)</text>
        <dbReference type="Rhea" id="RHEA:54452"/>
        <dbReference type="Rhea" id="RHEA-COMP:13339"/>
        <dbReference type="Rhea" id="RHEA-COMP:13887"/>
        <dbReference type="ChEBI" id="CHEBI:15378"/>
        <dbReference type="ChEBI" id="CHEBI:57540"/>
        <dbReference type="ChEBI" id="CHEBI:57945"/>
        <dbReference type="ChEBI" id="CHEBI:65315"/>
        <dbReference type="ChEBI" id="CHEBI:74443"/>
    </reaction>
</comment>
<evidence type="ECO:0000256" key="6">
    <source>
        <dbReference type="ARBA" id="ARBA00022694"/>
    </source>
</evidence>
<dbReference type="InterPro" id="IPR035587">
    <property type="entry name" value="DUS-like_FMN-bd"/>
</dbReference>
<keyword evidence="15" id="KW-1185">Reference proteome</keyword>
<dbReference type="SUPFAM" id="SSF51395">
    <property type="entry name" value="FMN-linked oxidoreductases"/>
    <property type="match status" value="1"/>
</dbReference>
<keyword evidence="6 12" id="KW-0819">tRNA processing</keyword>
<protein>
    <recommendedName>
        <fullName evidence="12">tRNA-dihydrouridine synthase</fullName>
        <ecNumber evidence="12">1.3.1.-</ecNumber>
    </recommendedName>
</protein>
<accession>A0ABS4NTP3</accession>
<name>A0ABS4NTP3_9BACL</name>
<proteinExistence type="inferred from homology"/>
<keyword evidence="9 12" id="KW-0560">Oxidoreductase</keyword>
<dbReference type="Pfam" id="PF01207">
    <property type="entry name" value="Dus"/>
    <property type="match status" value="1"/>
</dbReference>
<dbReference type="PIRSF" id="PIRSF006621">
    <property type="entry name" value="Dus"/>
    <property type="match status" value="1"/>
</dbReference>
<evidence type="ECO:0000313" key="14">
    <source>
        <dbReference type="EMBL" id="MBP2113414.1"/>
    </source>
</evidence>
<dbReference type="Gene3D" id="1.10.1200.80">
    <property type="entry name" value="Putative flavin oxidoreducatase, domain 2"/>
    <property type="match status" value="1"/>
</dbReference>
<dbReference type="PANTHER" id="PTHR11082">
    <property type="entry name" value="TRNA-DIHYDROURIDINE SYNTHASE"/>
    <property type="match status" value="1"/>
</dbReference>
<dbReference type="InterPro" id="IPR018517">
    <property type="entry name" value="tRNA_hU_synthase_CS"/>
</dbReference>
<dbReference type="EC" id="1.3.1.-" evidence="12"/>
<evidence type="ECO:0000256" key="11">
    <source>
        <dbReference type="ARBA" id="ARBA00048802"/>
    </source>
</evidence>
<keyword evidence="3" id="KW-0820">tRNA-binding</keyword>
<evidence type="ECO:0000256" key="12">
    <source>
        <dbReference type="PIRNR" id="PIRNR006621"/>
    </source>
</evidence>
<comment type="similarity">
    <text evidence="12">Belongs to the dus family.</text>
</comment>
<dbReference type="InterPro" id="IPR024036">
    <property type="entry name" value="tRNA-dHydroUridine_Synthase_C"/>
</dbReference>
<gene>
    <name evidence="14" type="ORF">J2Z70_003574</name>
</gene>
<evidence type="ECO:0000256" key="5">
    <source>
        <dbReference type="ARBA" id="ARBA00022643"/>
    </source>
</evidence>
<comment type="caution">
    <text evidence="14">The sequence shown here is derived from an EMBL/GenBank/DDBJ whole genome shotgun (WGS) entry which is preliminary data.</text>
</comment>
<evidence type="ECO:0000256" key="7">
    <source>
        <dbReference type="ARBA" id="ARBA00022857"/>
    </source>
</evidence>
<evidence type="ECO:0000313" key="15">
    <source>
        <dbReference type="Proteomes" id="UP000773462"/>
    </source>
</evidence>
<organism evidence="14 15">
    <name type="scientific">Paenibacillus silagei</name>
    <dbReference type="NCBI Taxonomy" id="1670801"/>
    <lineage>
        <taxon>Bacteria</taxon>
        <taxon>Bacillati</taxon>
        <taxon>Bacillota</taxon>
        <taxon>Bacilli</taxon>
        <taxon>Bacillales</taxon>
        <taxon>Paenibacillaceae</taxon>
        <taxon>Paenibacillus</taxon>
    </lineage>
</organism>